<comment type="caution">
    <text evidence="1">The sequence shown here is derived from an EMBL/GenBank/DDBJ whole genome shotgun (WGS) entry which is preliminary data.</text>
</comment>
<dbReference type="AlphaFoldDB" id="A0A5A9GIC1"/>
<reference evidence="1 2" key="1">
    <citation type="submission" date="2019-08" db="EMBL/GenBank/DDBJ databases">
        <authorList>
            <person name="Grouzdev D."/>
            <person name="Tikhonova E."/>
            <person name="Kravchenko I."/>
        </authorList>
    </citation>
    <scope>NUCLEOTIDE SEQUENCE [LARGE SCALE GENOMIC DNA]</scope>
    <source>
        <strain evidence="1 2">59b</strain>
    </source>
</reference>
<accession>A0A5A9GIC1</accession>
<sequence length="114" mass="12313">MNEPAFQHVLSVDPGISVDEVQALIQAVWEDFRDDPEYRQESVGDDAVLAGLEQEAAAPLQAKPNAEGTGLVTTILIAAAGGISAQYGVRALDTLWNRVILPRLQKKFGDRIKG</sequence>
<dbReference type="OrthoDB" id="9907334at2"/>
<keyword evidence="2" id="KW-1185">Reference proteome</keyword>
<organism evidence="1 2">
    <name type="scientific">Azospirillum lipoferum</name>
    <dbReference type="NCBI Taxonomy" id="193"/>
    <lineage>
        <taxon>Bacteria</taxon>
        <taxon>Pseudomonadati</taxon>
        <taxon>Pseudomonadota</taxon>
        <taxon>Alphaproteobacteria</taxon>
        <taxon>Rhodospirillales</taxon>
        <taxon>Azospirillaceae</taxon>
        <taxon>Azospirillum</taxon>
    </lineage>
</organism>
<name>A0A5A9GIC1_AZOLI</name>
<protein>
    <submittedName>
        <fullName evidence="1">Uncharacterized protein</fullName>
    </submittedName>
</protein>
<evidence type="ECO:0000313" key="1">
    <source>
        <dbReference type="EMBL" id="KAA0594103.1"/>
    </source>
</evidence>
<dbReference type="Proteomes" id="UP000324927">
    <property type="component" value="Unassembled WGS sequence"/>
</dbReference>
<dbReference type="RefSeq" id="WP_149233222.1">
    <property type="nucleotide sequence ID" value="NZ_JALJXJ010000009.1"/>
</dbReference>
<gene>
    <name evidence="1" type="ORF">FZ942_22015</name>
</gene>
<proteinExistence type="predicted"/>
<evidence type="ECO:0000313" key="2">
    <source>
        <dbReference type="Proteomes" id="UP000324927"/>
    </source>
</evidence>
<dbReference type="EMBL" id="VTTN01000009">
    <property type="protein sequence ID" value="KAA0594103.1"/>
    <property type="molecule type" value="Genomic_DNA"/>
</dbReference>